<proteinExistence type="predicted"/>
<dbReference type="Proteomes" id="UP000324646">
    <property type="component" value="Chromosome"/>
</dbReference>
<name>A0A5C0SAL0_CRATE</name>
<keyword evidence="3" id="KW-1185">Reference proteome</keyword>
<dbReference type="PROSITE" id="PS51257">
    <property type="entry name" value="PROKAR_LIPOPROTEIN"/>
    <property type="match status" value="1"/>
</dbReference>
<dbReference type="RefSeq" id="WP_148808768.1">
    <property type="nucleotide sequence ID" value="NZ_CP042243.1"/>
</dbReference>
<reference evidence="2 3" key="1">
    <citation type="submission" date="2019-07" db="EMBL/GenBank/DDBJ databases">
        <title>Complete genome of Crassaminicella thermophila SY095.</title>
        <authorList>
            <person name="Li X."/>
        </authorList>
    </citation>
    <scope>NUCLEOTIDE SEQUENCE [LARGE SCALE GENOMIC DNA]</scope>
    <source>
        <strain evidence="2 3">SY095</strain>
    </source>
</reference>
<feature type="signal peptide" evidence="1">
    <location>
        <begin position="1"/>
        <end position="27"/>
    </location>
</feature>
<gene>
    <name evidence="2" type="ORF">FQB35_04130</name>
</gene>
<accession>A0A5C0SAL0</accession>
<dbReference type="KEGG" id="crs:FQB35_04130"/>
<evidence type="ECO:0000313" key="3">
    <source>
        <dbReference type="Proteomes" id="UP000324646"/>
    </source>
</evidence>
<evidence type="ECO:0008006" key="4">
    <source>
        <dbReference type="Google" id="ProtNLM"/>
    </source>
</evidence>
<keyword evidence="1" id="KW-0732">Signal</keyword>
<dbReference type="OrthoDB" id="1807188at2"/>
<organism evidence="2 3">
    <name type="scientific">Crassaminicella thermophila</name>
    <dbReference type="NCBI Taxonomy" id="2599308"/>
    <lineage>
        <taxon>Bacteria</taxon>
        <taxon>Bacillati</taxon>
        <taxon>Bacillota</taxon>
        <taxon>Clostridia</taxon>
        <taxon>Eubacteriales</taxon>
        <taxon>Clostridiaceae</taxon>
        <taxon>Crassaminicella</taxon>
    </lineage>
</organism>
<protein>
    <recommendedName>
        <fullName evidence="4">Outer membrane lipoprotein-sorting protein</fullName>
    </recommendedName>
</protein>
<dbReference type="AlphaFoldDB" id="A0A5C0SAL0"/>
<feature type="chain" id="PRO_5023100039" description="Outer membrane lipoprotein-sorting protein" evidence="1">
    <location>
        <begin position="28"/>
        <end position="238"/>
    </location>
</feature>
<evidence type="ECO:0000256" key="1">
    <source>
        <dbReference type="SAM" id="SignalP"/>
    </source>
</evidence>
<sequence length="238" mass="27342">MKKYFTLFLLVAVIALSAVGCSSKDEAQNSSFQDETNKPVEIETVENNDNSTAAQNEEEIQINFQDNFSFELISGVGGNTTFIKYWKQNGSYRMEVLDSVTKKTIVMINSEKNNAFYQYLPDENMATKTIRQDGMDNMWLCTIEELTLDRKSLKELKVNGDFEELTYNGQDVYYFEKKVPGVNSVTRMWISKEYGLIIKMEQEVEENIVMSQEIKNLKKGPFDESLFTIPEGVTVQEL</sequence>
<dbReference type="EMBL" id="CP042243">
    <property type="protein sequence ID" value="QEK11613.1"/>
    <property type="molecule type" value="Genomic_DNA"/>
</dbReference>
<evidence type="ECO:0000313" key="2">
    <source>
        <dbReference type="EMBL" id="QEK11613.1"/>
    </source>
</evidence>